<dbReference type="GO" id="GO:0007165">
    <property type="term" value="P:signal transduction"/>
    <property type="evidence" value="ECO:0007669"/>
    <property type="project" value="TreeGrafter"/>
</dbReference>
<dbReference type="AlphaFoldDB" id="A0A212JUS6"/>
<evidence type="ECO:0000259" key="1">
    <source>
        <dbReference type="Pfam" id="PF03572"/>
    </source>
</evidence>
<dbReference type="RefSeq" id="WP_291026669.1">
    <property type="nucleotide sequence ID" value="NZ_CALESN010000128.1"/>
</dbReference>
<evidence type="ECO:0000313" key="3">
    <source>
        <dbReference type="EMBL" id="SBW03200.1"/>
    </source>
</evidence>
<dbReference type="Pfam" id="PF03572">
    <property type="entry name" value="Peptidase_S41"/>
    <property type="match status" value="1"/>
</dbReference>
<dbReference type="PANTHER" id="PTHR32060">
    <property type="entry name" value="TAIL-SPECIFIC PROTEASE"/>
    <property type="match status" value="1"/>
</dbReference>
<dbReference type="SUPFAM" id="SSF50156">
    <property type="entry name" value="PDZ domain-like"/>
    <property type="match status" value="1"/>
</dbReference>
<dbReference type="Gene3D" id="2.30.42.10">
    <property type="match status" value="1"/>
</dbReference>
<dbReference type="Gene3D" id="3.30.750.170">
    <property type="match status" value="1"/>
</dbReference>
<name>A0A212JUS6_9BACT</name>
<reference evidence="3" key="1">
    <citation type="submission" date="2016-04" db="EMBL/GenBank/DDBJ databases">
        <authorList>
            <person name="Evans L.H."/>
            <person name="Alamgir A."/>
            <person name="Owens N."/>
            <person name="Weber N.D."/>
            <person name="Virtaneva K."/>
            <person name="Barbian K."/>
            <person name="Babar A."/>
            <person name="Rosenke K."/>
        </authorList>
    </citation>
    <scope>NUCLEOTIDE SEQUENCE</scope>
    <source>
        <strain evidence="3">86-2</strain>
    </source>
</reference>
<dbReference type="GO" id="GO:0004175">
    <property type="term" value="F:endopeptidase activity"/>
    <property type="evidence" value="ECO:0007669"/>
    <property type="project" value="TreeGrafter"/>
</dbReference>
<dbReference type="InterPro" id="IPR005151">
    <property type="entry name" value="Tail-specific_protease"/>
</dbReference>
<protein>
    <recommendedName>
        <fullName evidence="4">Tail specific protease domain-containing protein</fullName>
    </recommendedName>
</protein>
<dbReference type="InterPro" id="IPR029045">
    <property type="entry name" value="ClpP/crotonase-like_dom_sf"/>
</dbReference>
<dbReference type="Pfam" id="PF18294">
    <property type="entry name" value="Pept_S41_N"/>
    <property type="match status" value="1"/>
</dbReference>
<sequence length="505" mass="57859">MKKKYYLFTAIAATSIFIACEDKNDDPISPNPTEETDQEYVNKWMYTQMDSFYLWNDKLPAKDKLNFTIDPYDFFDELLYISDRFSYMEGTHVNIPKSTSASGYIGFEYVPVNSDKGIVNIVTYVKKGTNAELQKLKRGYIITSVDGKSINEDNWFSILQQNKSSYKLKYAINSTAFFEDKLVENTIDVTTDYNDSPIFLDSIYTVGDRKIGYIVYTSYDSGPLATLPYDVELAKKLTRFKQEGIRDLIVDLRYNGGGLVRSAQFLTSALVPNRNTDNIFEVKTYNNDLQKALNKLPNNSPIKQSWMYEYFEDNIINNDDNKLYTIPKLGDQLDNICFLVTRYTASASELTINSLNPYMKEASKNVYIIGETTRGKNVGMWAMYKNNDSRNTYVLWPITFQSHNKLYFTNESESSNYENGFTPDPELEADDFGMIITGLKDLGDKDETLLNTAISKLTGSVFLKTKSALLQEFVPMGKSSLDRKNKGGHMYLEKEDIKKLKSLEQ</sequence>
<evidence type="ECO:0008006" key="4">
    <source>
        <dbReference type="Google" id="ProtNLM"/>
    </source>
</evidence>
<dbReference type="GO" id="GO:0006508">
    <property type="term" value="P:proteolysis"/>
    <property type="evidence" value="ECO:0007669"/>
    <property type="project" value="InterPro"/>
</dbReference>
<dbReference type="GO" id="GO:0008236">
    <property type="term" value="F:serine-type peptidase activity"/>
    <property type="evidence" value="ECO:0007669"/>
    <property type="project" value="InterPro"/>
</dbReference>
<gene>
    <name evidence="3" type="ORF">KL86DYS2_12394</name>
</gene>
<dbReference type="InterPro" id="IPR036034">
    <property type="entry name" value="PDZ_sf"/>
</dbReference>
<feature type="domain" description="Tail specific protease" evidence="1">
    <location>
        <begin position="210"/>
        <end position="390"/>
    </location>
</feature>
<evidence type="ECO:0000259" key="2">
    <source>
        <dbReference type="Pfam" id="PF18294"/>
    </source>
</evidence>
<dbReference type="PANTHER" id="PTHR32060:SF30">
    <property type="entry name" value="CARBOXY-TERMINAL PROCESSING PROTEASE CTPA"/>
    <property type="match status" value="1"/>
</dbReference>
<accession>A0A212JUS6</accession>
<feature type="domain" description="Peptidase S41 N-terminal" evidence="2">
    <location>
        <begin position="41"/>
        <end position="87"/>
    </location>
</feature>
<dbReference type="Gene3D" id="3.90.226.10">
    <property type="entry name" value="2-enoyl-CoA Hydratase, Chain A, domain 1"/>
    <property type="match status" value="1"/>
</dbReference>
<organism evidence="3">
    <name type="scientific">uncultured Dysgonomonas sp</name>
    <dbReference type="NCBI Taxonomy" id="206096"/>
    <lineage>
        <taxon>Bacteria</taxon>
        <taxon>Pseudomonadati</taxon>
        <taxon>Bacteroidota</taxon>
        <taxon>Bacteroidia</taxon>
        <taxon>Bacteroidales</taxon>
        <taxon>Dysgonomonadaceae</taxon>
        <taxon>Dysgonomonas</taxon>
        <taxon>environmental samples</taxon>
    </lineage>
</organism>
<dbReference type="EMBL" id="FLUL01000001">
    <property type="protein sequence ID" value="SBW03200.1"/>
    <property type="molecule type" value="Genomic_DNA"/>
</dbReference>
<dbReference type="SUPFAM" id="SSF52096">
    <property type="entry name" value="ClpP/crotonase"/>
    <property type="match status" value="1"/>
</dbReference>
<dbReference type="PROSITE" id="PS51257">
    <property type="entry name" value="PROKAR_LIPOPROTEIN"/>
    <property type="match status" value="1"/>
</dbReference>
<dbReference type="GO" id="GO:0030288">
    <property type="term" value="C:outer membrane-bounded periplasmic space"/>
    <property type="evidence" value="ECO:0007669"/>
    <property type="project" value="TreeGrafter"/>
</dbReference>
<dbReference type="InterPro" id="IPR041613">
    <property type="entry name" value="Pept_S41_N"/>
</dbReference>
<proteinExistence type="predicted"/>